<name>A0A3B0TFW2_9ZZZZ</name>
<protein>
    <submittedName>
        <fullName evidence="2">Uncharacterized protein</fullName>
    </submittedName>
</protein>
<accession>A0A3B0TFW2</accession>
<sequence length="53" mass="5889">MRGKTNGLSPRQVCPRFSAIGILRTNLRIRSLPSKGETGQHDQDAVNHRLYAA</sequence>
<evidence type="ECO:0000313" key="2">
    <source>
        <dbReference type="EMBL" id="VAW17511.1"/>
    </source>
</evidence>
<reference evidence="2" key="1">
    <citation type="submission" date="2018-06" db="EMBL/GenBank/DDBJ databases">
        <authorList>
            <person name="Zhirakovskaya E."/>
        </authorList>
    </citation>
    <scope>NUCLEOTIDE SEQUENCE</scope>
</reference>
<organism evidence="2">
    <name type="scientific">hydrothermal vent metagenome</name>
    <dbReference type="NCBI Taxonomy" id="652676"/>
    <lineage>
        <taxon>unclassified sequences</taxon>
        <taxon>metagenomes</taxon>
        <taxon>ecological metagenomes</taxon>
    </lineage>
</organism>
<evidence type="ECO:0000256" key="1">
    <source>
        <dbReference type="SAM" id="MobiDB-lite"/>
    </source>
</evidence>
<feature type="region of interest" description="Disordered" evidence="1">
    <location>
        <begin position="31"/>
        <end position="53"/>
    </location>
</feature>
<proteinExistence type="predicted"/>
<gene>
    <name evidence="2" type="ORF">MNBD_ALPHA09-501</name>
</gene>
<dbReference type="AlphaFoldDB" id="A0A3B0TFW2"/>
<feature type="compositionally biased region" description="Basic and acidic residues" evidence="1">
    <location>
        <begin position="38"/>
        <end position="47"/>
    </location>
</feature>
<dbReference type="EMBL" id="UOEM01000105">
    <property type="protein sequence ID" value="VAW17511.1"/>
    <property type="molecule type" value="Genomic_DNA"/>
</dbReference>